<evidence type="ECO:0000256" key="1">
    <source>
        <dbReference type="ARBA" id="ARBA00023224"/>
    </source>
</evidence>
<dbReference type="InterPro" id="IPR004089">
    <property type="entry name" value="MCPsignal_dom"/>
</dbReference>
<evidence type="ECO:0000259" key="6">
    <source>
        <dbReference type="PROSITE" id="PS50111"/>
    </source>
</evidence>
<dbReference type="GO" id="GO:0004888">
    <property type="term" value="F:transmembrane signaling receptor activity"/>
    <property type="evidence" value="ECO:0007669"/>
    <property type="project" value="InterPro"/>
</dbReference>
<dbReference type="GO" id="GO:0007165">
    <property type="term" value="P:signal transduction"/>
    <property type="evidence" value="ECO:0007669"/>
    <property type="project" value="UniProtKB-KW"/>
</dbReference>
<feature type="compositionally biased region" description="Polar residues" evidence="5">
    <location>
        <begin position="453"/>
        <end position="471"/>
    </location>
</feature>
<dbReference type="GO" id="GO:0016020">
    <property type="term" value="C:membrane"/>
    <property type="evidence" value="ECO:0007669"/>
    <property type="project" value="InterPro"/>
</dbReference>
<accession>A0A7D5QAC2</accession>
<dbReference type="GeneID" id="56037002"/>
<evidence type="ECO:0000313" key="9">
    <source>
        <dbReference type="Proteomes" id="UP000509626"/>
    </source>
</evidence>
<dbReference type="Gene3D" id="6.10.250.1910">
    <property type="match status" value="1"/>
</dbReference>
<dbReference type="OrthoDB" id="8523at2157"/>
<dbReference type="Gene3D" id="1.10.287.950">
    <property type="entry name" value="Methyl-accepting chemotaxis protein"/>
    <property type="match status" value="1"/>
</dbReference>
<evidence type="ECO:0000259" key="7">
    <source>
        <dbReference type="PROSITE" id="PS50885"/>
    </source>
</evidence>
<dbReference type="PANTHER" id="PTHR32089">
    <property type="entry name" value="METHYL-ACCEPTING CHEMOTAXIS PROTEIN MCPB"/>
    <property type="match status" value="1"/>
</dbReference>
<dbReference type="CDD" id="cd11386">
    <property type="entry name" value="MCP_signal"/>
    <property type="match status" value="1"/>
</dbReference>
<sequence length="782" mass="80802">MNVDPRRSYTAKVVLGVAAVLLVGGIVGAAVYADVTDQVRSEQRDGLAGQANMQASVLETVLADVDRSADTTASELSRVSTSTTDGEERQWRMQSVLTSRALGSDRVRAVHYARYGGEISATSGDGLTGKKLADVGLEPPEDANAGIQYVERDGHRSWVLFTRTNTGGTLVTELNATAIAAELETMVPGSRTRVVDANGVVVLDTESPEAVGTQHVEGAGVDSPAVVAGLNGTAGAATLEAGRSGSDGRAVVAHRGVDGANWAMVSSAPPSTLFGLADAVGLRVLGLLAAVGVLLVGFALVVERPTVLALRDLTATASDLEAGELDREIDSDRRDELGDLYRGFDAMRVGLRERIEAAERAEEDALAAKREAEHLSSHLEEKTAHYGAVIGRVADGDLTARVDPGSDAEAIRRLGTELNEVLAELEDTLAEVQAFADSVRGASDDLARSATEVGQVSSEVAESMTEVSSDTADQRERLGEAADEMNTVSATVEEVASTAGGVAATAEETAAEAREGRRAAEDAVEVVEDVETRAEDAVAEVETLVERMEAVGEVTEAVSQIADRTNLLALNANIEAARAGEGSEGFAVVAEEVKSLATEAQDRAEEIETQLASIRTQTETTADDMRGARERLGEGAETVETAADALRSVADLVEEANAGMQDIDGATDDQAESAEEVAAMMDDVRSAAGETAREADGVAAAAERQTASLGEVVGVADDLAEQAMELDGALAQFETDVDEGAGATGDGAVDGDLDDGEMEWVGGDVAGGSGSGDAAATDGGSE</sequence>
<dbReference type="AlphaFoldDB" id="A0A7D5QAC2"/>
<dbReference type="InterPro" id="IPR004090">
    <property type="entry name" value="Chemotax_Me-accpt_rcpt"/>
</dbReference>
<feature type="compositionally biased region" description="Low complexity" evidence="5">
    <location>
        <begin position="772"/>
        <end position="782"/>
    </location>
</feature>
<feature type="compositionally biased region" description="Acidic residues" evidence="5">
    <location>
        <begin position="749"/>
        <end position="758"/>
    </location>
</feature>
<dbReference type="PANTHER" id="PTHR32089:SF112">
    <property type="entry name" value="LYSOZYME-LIKE PROTEIN-RELATED"/>
    <property type="match status" value="1"/>
</dbReference>
<evidence type="ECO:0000256" key="2">
    <source>
        <dbReference type="ARBA" id="ARBA00029447"/>
    </source>
</evidence>
<dbReference type="SUPFAM" id="SSF58104">
    <property type="entry name" value="Methyl-accepting chemotaxis protein (MCP) signaling domain"/>
    <property type="match status" value="1"/>
</dbReference>
<feature type="region of interest" description="Disordered" evidence="5">
    <location>
        <begin position="737"/>
        <end position="782"/>
    </location>
</feature>
<dbReference type="PROSITE" id="PS50885">
    <property type="entry name" value="HAMP"/>
    <property type="match status" value="2"/>
</dbReference>
<dbReference type="RefSeq" id="WP_179267904.1">
    <property type="nucleotide sequence ID" value="NZ_CP058579.1"/>
</dbReference>
<dbReference type="GO" id="GO:0006935">
    <property type="term" value="P:chemotaxis"/>
    <property type="evidence" value="ECO:0007669"/>
    <property type="project" value="InterPro"/>
</dbReference>
<evidence type="ECO:0000256" key="3">
    <source>
        <dbReference type="PROSITE-ProRule" id="PRU00284"/>
    </source>
</evidence>
<dbReference type="SMART" id="SM00304">
    <property type="entry name" value="HAMP"/>
    <property type="match status" value="2"/>
</dbReference>
<feature type="coiled-coil region" evidence="4">
    <location>
        <begin position="351"/>
        <end position="378"/>
    </location>
</feature>
<evidence type="ECO:0000313" key="8">
    <source>
        <dbReference type="EMBL" id="QLG61319.1"/>
    </source>
</evidence>
<dbReference type="InterPro" id="IPR003660">
    <property type="entry name" value="HAMP_dom"/>
</dbReference>
<comment type="similarity">
    <text evidence="2">Belongs to the methyl-accepting chemotaxis (MCP) protein family.</text>
</comment>
<dbReference type="Pfam" id="PF00015">
    <property type="entry name" value="MCPsignal"/>
    <property type="match status" value="1"/>
</dbReference>
<keyword evidence="4" id="KW-0175">Coiled coil</keyword>
<dbReference type="PROSITE" id="PS50111">
    <property type="entry name" value="CHEMOTAXIS_TRANSDUC_2"/>
    <property type="match status" value="1"/>
</dbReference>
<feature type="domain" description="HAMP" evidence="7">
    <location>
        <begin position="304"/>
        <end position="356"/>
    </location>
</feature>
<dbReference type="SMART" id="SM00283">
    <property type="entry name" value="MA"/>
    <property type="match status" value="1"/>
</dbReference>
<gene>
    <name evidence="8" type="ORF">HUG12_06045</name>
</gene>
<dbReference type="PRINTS" id="PR00260">
    <property type="entry name" value="CHEMTRNSDUCR"/>
</dbReference>
<dbReference type="KEGG" id="halu:HUG12_06045"/>
<feature type="domain" description="HAMP" evidence="7">
    <location>
        <begin position="388"/>
        <end position="430"/>
    </location>
</feature>
<feature type="coiled-coil region" evidence="4">
    <location>
        <begin position="590"/>
        <end position="617"/>
    </location>
</feature>
<keyword evidence="9" id="KW-1185">Reference proteome</keyword>
<dbReference type="Pfam" id="PF00672">
    <property type="entry name" value="HAMP"/>
    <property type="match status" value="1"/>
</dbReference>
<feature type="region of interest" description="Disordered" evidence="5">
    <location>
        <begin position="453"/>
        <end position="473"/>
    </location>
</feature>
<dbReference type="EMBL" id="CP058579">
    <property type="protein sequence ID" value="QLG61319.1"/>
    <property type="molecule type" value="Genomic_DNA"/>
</dbReference>
<reference evidence="8 9" key="1">
    <citation type="submission" date="2020-06" db="EMBL/GenBank/DDBJ databases">
        <title>NJ-3-1, isolated from saline soil.</title>
        <authorList>
            <person name="Cui H.L."/>
            <person name="Shi X."/>
        </authorList>
    </citation>
    <scope>NUCLEOTIDE SEQUENCE [LARGE SCALE GENOMIC DNA]</scope>
    <source>
        <strain evidence="8 9">NJ-3-1</strain>
    </source>
</reference>
<keyword evidence="1 3" id="KW-0807">Transducer</keyword>
<evidence type="ECO:0000256" key="4">
    <source>
        <dbReference type="SAM" id="Coils"/>
    </source>
</evidence>
<organism evidence="8 9">
    <name type="scientific">Halorarum salinum</name>
    <dbReference type="NCBI Taxonomy" id="2743089"/>
    <lineage>
        <taxon>Archaea</taxon>
        <taxon>Methanobacteriati</taxon>
        <taxon>Methanobacteriota</taxon>
        <taxon>Stenosarchaea group</taxon>
        <taxon>Halobacteria</taxon>
        <taxon>Halobacteriales</taxon>
        <taxon>Haloferacaceae</taxon>
        <taxon>Halorarum</taxon>
    </lineage>
</organism>
<dbReference type="CDD" id="cd06225">
    <property type="entry name" value="HAMP"/>
    <property type="match status" value="1"/>
</dbReference>
<name>A0A7D5QAC2_9EURY</name>
<evidence type="ECO:0000256" key="5">
    <source>
        <dbReference type="SAM" id="MobiDB-lite"/>
    </source>
</evidence>
<dbReference type="Proteomes" id="UP000509626">
    <property type="component" value="Chromosome"/>
</dbReference>
<feature type="domain" description="Methyl-accepting transducer" evidence="6">
    <location>
        <begin position="449"/>
        <end position="685"/>
    </location>
</feature>
<protein>
    <submittedName>
        <fullName evidence="8">Methyl-accepting chemotaxis protein</fullName>
    </submittedName>
</protein>
<feature type="coiled-coil region" evidence="4">
    <location>
        <begin position="503"/>
        <end position="547"/>
    </location>
</feature>
<proteinExistence type="inferred from homology"/>